<evidence type="ECO:0000256" key="3">
    <source>
        <dbReference type="ARBA" id="ARBA00023163"/>
    </source>
</evidence>
<feature type="DNA-binding region" description="H-T-H motif" evidence="4">
    <location>
        <begin position="47"/>
        <end position="66"/>
    </location>
</feature>
<dbReference type="Gene3D" id="1.10.357.10">
    <property type="entry name" value="Tetracycline Repressor, domain 2"/>
    <property type="match status" value="1"/>
</dbReference>
<dbReference type="OrthoDB" id="3827407at2"/>
<evidence type="ECO:0000256" key="5">
    <source>
        <dbReference type="SAM" id="MobiDB-lite"/>
    </source>
</evidence>
<dbReference type="RefSeq" id="WP_120777704.1">
    <property type="nucleotide sequence ID" value="NZ_JBHLUP010000009.1"/>
</dbReference>
<dbReference type="InterPro" id="IPR001647">
    <property type="entry name" value="HTH_TetR"/>
</dbReference>
<evidence type="ECO:0000256" key="1">
    <source>
        <dbReference type="ARBA" id="ARBA00023015"/>
    </source>
</evidence>
<evidence type="ECO:0000313" key="8">
    <source>
        <dbReference type="Proteomes" id="UP000279968"/>
    </source>
</evidence>
<proteinExistence type="predicted"/>
<feature type="compositionally biased region" description="Low complexity" evidence="5">
    <location>
        <begin position="1"/>
        <end position="13"/>
    </location>
</feature>
<dbReference type="AlphaFoldDB" id="A0A3B0AAK9"/>
<evidence type="ECO:0000256" key="4">
    <source>
        <dbReference type="PROSITE-ProRule" id="PRU00335"/>
    </source>
</evidence>
<comment type="caution">
    <text evidence="7">The sequence shown here is derived from an EMBL/GenBank/DDBJ whole genome shotgun (WGS) entry which is preliminary data.</text>
</comment>
<keyword evidence="8" id="KW-1185">Reference proteome</keyword>
<dbReference type="InterPro" id="IPR054156">
    <property type="entry name" value="YxaF_TetR_C"/>
</dbReference>
<protein>
    <submittedName>
        <fullName evidence="7">TetR/AcrR family transcriptional regulator</fullName>
    </submittedName>
</protein>
<evidence type="ECO:0000259" key="6">
    <source>
        <dbReference type="PROSITE" id="PS50977"/>
    </source>
</evidence>
<dbReference type="Pfam" id="PF00440">
    <property type="entry name" value="TetR_N"/>
    <property type="match status" value="1"/>
</dbReference>
<evidence type="ECO:0000256" key="2">
    <source>
        <dbReference type="ARBA" id="ARBA00023125"/>
    </source>
</evidence>
<dbReference type="PANTHER" id="PTHR47506">
    <property type="entry name" value="TRANSCRIPTIONAL REGULATORY PROTEIN"/>
    <property type="match status" value="1"/>
</dbReference>
<reference evidence="7 8" key="1">
    <citation type="journal article" date="2015" name="Int. J. Syst. Evol. Microbiol.">
        <title>Micromonospora costi sp. nov., isolated from a leaf of Costus speciosus.</title>
        <authorList>
            <person name="Thawai C."/>
        </authorList>
    </citation>
    <scope>NUCLEOTIDE SEQUENCE [LARGE SCALE GENOMIC DNA]</scope>
    <source>
        <strain evidence="7 8">CS1-12</strain>
    </source>
</reference>
<feature type="region of interest" description="Disordered" evidence="5">
    <location>
        <begin position="1"/>
        <end position="24"/>
    </location>
</feature>
<keyword evidence="3" id="KW-0804">Transcription</keyword>
<evidence type="ECO:0000313" key="7">
    <source>
        <dbReference type="EMBL" id="RKN57514.1"/>
    </source>
</evidence>
<dbReference type="Pfam" id="PF21993">
    <property type="entry name" value="TetR_C_13_2"/>
    <property type="match status" value="1"/>
</dbReference>
<feature type="domain" description="HTH tetR-type" evidence="6">
    <location>
        <begin position="24"/>
        <end position="84"/>
    </location>
</feature>
<organism evidence="7 8">
    <name type="scientific">Micromonospora costi</name>
    <dbReference type="NCBI Taxonomy" id="1530042"/>
    <lineage>
        <taxon>Bacteria</taxon>
        <taxon>Bacillati</taxon>
        <taxon>Actinomycetota</taxon>
        <taxon>Actinomycetes</taxon>
        <taxon>Micromonosporales</taxon>
        <taxon>Micromonosporaceae</taxon>
        <taxon>Micromonospora</taxon>
    </lineage>
</organism>
<dbReference type="PRINTS" id="PR00455">
    <property type="entry name" value="HTHTETR"/>
</dbReference>
<dbReference type="SUPFAM" id="SSF46689">
    <property type="entry name" value="Homeodomain-like"/>
    <property type="match status" value="1"/>
</dbReference>
<dbReference type="EMBL" id="RBAN01000001">
    <property type="protein sequence ID" value="RKN57514.1"/>
    <property type="molecule type" value="Genomic_DNA"/>
</dbReference>
<gene>
    <name evidence="7" type="ORF">D7193_02260</name>
</gene>
<dbReference type="GO" id="GO:0003677">
    <property type="term" value="F:DNA binding"/>
    <property type="evidence" value="ECO:0007669"/>
    <property type="project" value="UniProtKB-UniRule"/>
</dbReference>
<dbReference type="PANTHER" id="PTHR47506:SF1">
    <property type="entry name" value="HTH-TYPE TRANSCRIPTIONAL REGULATOR YJDC"/>
    <property type="match status" value="1"/>
</dbReference>
<dbReference type="SUPFAM" id="SSF48498">
    <property type="entry name" value="Tetracyclin repressor-like, C-terminal domain"/>
    <property type="match status" value="1"/>
</dbReference>
<dbReference type="InterPro" id="IPR009057">
    <property type="entry name" value="Homeodomain-like_sf"/>
</dbReference>
<name>A0A3B0AAK9_9ACTN</name>
<keyword evidence="2 4" id="KW-0238">DNA-binding</keyword>
<dbReference type="Proteomes" id="UP000279968">
    <property type="component" value="Unassembled WGS sequence"/>
</dbReference>
<keyword evidence="1" id="KW-0805">Transcription regulation</keyword>
<dbReference type="Gene3D" id="1.10.10.60">
    <property type="entry name" value="Homeodomain-like"/>
    <property type="match status" value="1"/>
</dbReference>
<sequence length="214" mass="23318">MTPTDATATAGSAPPAPRITAAGRRTRDRIVRTAAELMFRKGVAGTSIPDVQQAAKVSASQIYHYFGDKSDLVRAVIRHQIERTLEGQRPLLDRLDSFEALRAWCDEAVEVQKRRNCEGGCEIGSLASELVETCELMRGELVAAFDRWEAPIREGLRRMRETGVLVADADVDHLATAMLAAVQGGLLLTQVRRSPEPLRAATDAAIGYVETFAA</sequence>
<dbReference type="PROSITE" id="PS50977">
    <property type="entry name" value="HTH_TETR_2"/>
    <property type="match status" value="1"/>
</dbReference>
<accession>A0A3B0AAK9</accession>
<dbReference type="InterPro" id="IPR036271">
    <property type="entry name" value="Tet_transcr_reg_TetR-rel_C_sf"/>
</dbReference>